<keyword evidence="1" id="KW-0378">Hydrolase</keyword>
<reference evidence="1 2" key="2">
    <citation type="journal article" date="2017" name="Front. Plant Sci.">
        <title>Gene Classification and Mining of Molecular Markers Useful in Red Clover (Trifolium pratense) Breeding.</title>
        <authorList>
            <person name="Istvanek J."/>
            <person name="Dluhosova J."/>
            <person name="Dluhos P."/>
            <person name="Patkova L."/>
            <person name="Nedelnik J."/>
            <person name="Repkova J."/>
        </authorList>
    </citation>
    <scope>NUCLEOTIDE SEQUENCE [LARGE SCALE GENOMIC DNA]</scope>
    <source>
        <strain evidence="2">cv. Tatra</strain>
        <tissue evidence="1">Young leaves</tissue>
    </source>
</reference>
<dbReference type="Proteomes" id="UP000236291">
    <property type="component" value="Unassembled WGS sequence"/>
</dbReference>
<accession>A0A2K3LA87</accession>
<feature type="non-terminal residue" evidence="1">
    <location>
        <position position="354"/>
    </location>
</feature>
<evidence type="ECO:0000313" key="1">
    <source>
        <dbReference type="EMBL" id="PNX75434.1"/>
    </source>
</evidence>
<organism evidence="1 2">
    <name type="scientific">Trifolium pratense</name>
    <name type="common">Red clover</name>
    <dbReference type="NCBI Taxonomy" id="57577"/>
    <lineage>
        <taxon>Eukaryota</taxon>
        <taxon>Viridiplantae</taxon>
        <taxon>Streptophyta</taxon>
        <taxon>Embryophyta</taxon>
        <taxon>Tracheophyta</taxon>
        <taxon>Spermatophyta</taxon>
        <taxon>Magnoliopsida</taxon>
        <taxon>eudicotyledons</taxon>
        <taxon>Gunneridae</taxon>
        <taxon>Pentapetalae</taxon>
        <taxon>rosids</taxon>
        <taxon>fabids</taxon>
        <taxon>Fabales</taxon>
        <taxon>Fabaceae</taxon>
        <taxon>Papilionoideae</taxon>
        <taxon>50 kb inversion clade</taxon>
        <taxon>NPAAA clade</taxon>
        <taxon>Hologalegina</taxon>
        <taxon>IRL clade</taxon>
        <taxon>Trifolieae</taxon>
        <taxon>Trifolium</taxon>
    </lineage>
</organism>
<dbReference type="InterPro" id="IPR038765">
    <property type="entry name" value="Papain-like_cys_pep_sf"/>
</dbReference>
<comment type="caution">
    <text evidence="1">The sequence shown here is derived from an EMBL/GenBank/DDBJ whole genome shotgun (WGS) entry which is preliminary data.</text>
</comment>
<dbReference type="EMBL" id="ASHM01029037">
    <property type="protein sequence ID" value="PNX75434.1"/>
    <property type="molecule type" value="Genomic_DNA"/>
</dbReference>
<reference evidence="1 2" key="1">
    <citation type="journal article" date="2014" name="Am. J. Bot.">
        <title>Genome assembly and annotation for red clover (Trifolium pratense; Fabaceae).</title>
        <authorList>
            <person name="Istvanek J."/>
            <person name="Jaros M."/>
            <person name="Krenek A."/>
            <person name="Repkova J."/>
        </authorList>
    </citation>
    <scope>NUCLEOTIDE SEQUENCE [LARGE SCALE GENOMIC DNA]</scope>
    <source>
        <strain evidence="2">cv. Tatra</strain>
        <tissue evidence="1">Young leaves</tissue>
    </source>
</reference>
<protein>
    <submittedName>
        <fullName evidence="1">Ulp1 protease family carboxy-terminal domain protein</fullName>
    </submittedName>
</protein>
<keyword evidence="1" id="KW-0645">Protease</keyword>
<dbReference type="GO" id="GO:0008233">
    <property type="term" value="F:peptidase activity"/>
    <property type="evidence" value="ECO:0007669"/>
    <property type="project" value="UniProtKB-KW"/>
</dbReference>
<evidence type="ECO:0000313" key="2">
    <source>
        <dbReference type="Proteomes" id="UP000236291"/>
    </source>
</evidence>
<dbReference type="SUPFAM" id="SSF54001">
    <property type="entry name" value="Cysteine proteinases"/>
    <property type="match status" value="1"/>
</dbReference>
<dbReference type="GO" id="GO:0006508">
    <property type="term" value="P:proteolysis"/>
    <property type="evidence" value="ECO:0007669"/>
    <property type="project" value="UniProtKB-KW"/>
</dbReference>
<proteinExistence type="predicted"/>
<name>A0A2K3LA87_TRIPR</name>
<dbReference type="AlphaFoldDB" id="A0A2K3LA87"/>
<gene>
    <name evidence="1" type="ORF">L195_g031370</name>
</gene>
<sequence>MEDIDVIGVEDAFLINGSNMKVDDKLSGCVSNKENDGEPIFKELTLQVVMEEITSLKHLLYEVLNKQDCHFKETADEIVGLKTSCDSIQASIETLENIVKLKVNGPSSNDDKSQFVDPYLLNAQQRFNEDLSQIVYEHDFTEKDPMDEEVADVVASKINSSTLVYKPPSLPERWLKANTTCNTKKSAKQTALITKSDLKKNSHFKLEVKFACKPTYDMILAKRQPQVCAYLFQKTSDAKLMAEILVVVTLATERITCIQVDRQQFTDRQALWCLPPSFVFDFQSSMELPEIREKYYGHWMPPFPNFNFIYVPFKCAVDHWFMMIVHLKNEVIYHLDTYCPGGCAAYRHLNIKKV</sequence>